<organism evidence="1 2">
    <name type="scientific">Mycolicibacterium anyangense</name>
    <dbReference type="NCBI Taxonomy" id="1431246"/>
    <lineage>
        <taxon>Bacteria</taxon>
        <taxon>Bacillati</taxon>
        <taxon>Actinomycetota</taxon>
        <taxon>Actinomycetes</taxon>
        <taxon>Mycobacteriales</taxon>
        <taxon>Mycobacteriaceae</taxon>
        <taxon>Mycolicibacterium</taxon>
    </lineage>
</organism>
<name>A0A6N4W7D0_9MYCO</name>
<dbReference type="Proteomes" id="UP000467249">
    <property type="component" value="Chromosome"/>
</dbReference>
<reference evidence="1 2" key="1">
    <citation type="journal article" date="2019" name="Emerg. Microbes Infect.">
        <title>Comprehensive subspecies identification of 175 nontuberculous mycobacteria species based on 7547 genomic profiles.</title>
        <authorList>
            <person name="Matsumoto Y."/>
            <person name="Kinjo T."/>
            <person name="Motooka D."/>
            <person name="Nabeya D."/>
            <person name="Jung N."/>
            <person name="Uechi K."/>
            <person name="Horii T."/>
            <person name="Iida T."/>
            <person name="Fujita J."/>
            <person name="Nakamura S."/>
        </authorList>
    </citation>
    <scope>NUCLEOTIDE SEQUENCE [LARGE SCALE GENOMIC DNA]</scope>
    <source>
        <strain evidence="1 2">JCM 30275</strain>
    </source>
</reference>
<proteinExistence type="predicted"/>
<evidence type="ECO:0000313" key="2">
    <source>
        <dbReference type="Proteomes" id="UP000467249"/>
    </source>
</evidence>
<keyword evidence="2" id="KW-1185">Reference proteome</keyword>
<accession>A0A6N4W7D0</accession>
<dbReference type="EMBL" id="AP022620">
    <property type="protein sequence ID" value="BBZ76273.1"/>
    <property type="molecule type" value="Genomic_DNA"/>
</dbReference>
<dbReference type="RefSeq" id="WP_163803760.1">
    <property type="nucleotide sequence ID" value="NZ_AP022620.1"/>
</dbReference>
<dbReference type="KEGG" id="many:MANY_16100"/>
<protein>
    <submittedName>
        <fullName evidence="1">Uncharacterized protein</fullName>
    </submittedName>
</protein>
<gene>
    <name evidence="1" type="ORF">MANY_16100</name>
</gene>
<sequence>MGPETVAARSLDGVAADRFLIATHHHVRRYADERAADLATAMENSALQTDLPWICPSS</sequence>
<dbReference type="AlphaFoldDB" id="A0A6N4W7D0"/>
<evidence type="ECO:0000313" key="1">
    <source>
        <dbReference type="EMBL" id="BBZ76273.1"/>
    </source>
</evidence>